<dbReference type="AlphaFoldDB" id="A0ABD0LHQ9"/>
<gene>
    <name evidence="2" type="ORF">BaRGS_00010242</name>
</gene>
<dbReference type="EMBL" id="JACVVK020000050">
    <property type="protein sequence ID" value="KAK7498582.1"/>
    <property type="molecule type" value="Genomic_DNA"/>
</dbReference>
<organism evidence="2 3">
    <name type="scientific">Batillaria attramentaria</name>
    <dbReference type="NCBI Taxonomy" id="370345"/>
    <lineage>
        <taxon>Eukaryota</taxon>
        <taxon>Metazoa</taxon>
        <taxon>Spiralia</taxon>
        <taxon>Lophotrochozoa</taxon>
        <taxon>Mollusca</taxon>
        <taxon>Gastropoda</taxon>
        <taxon>Caenogastropoda</taxon>
        <taxon>Sorbeoconcha</taxon>
        <taxon>Cerithioidea</taxon>
        <taxon>Batillariidae</taxon>
        <taxon>Batillaria</taxon>
    </lineage>
</organism>
<name>A0ABD0LHQ9_9CAEN</name>
<protein>
    <submittedName>
        <fullName evidence="2">Uncharacterized protein</fullName>
    </submittedName>
</protein>
<keyword evidence="3" id="KW-1185">Reference proteome</keyword>
<feature type="compositionally biased region" description="Acidic residues" evidence="1">
    <location>
        <begin position="31"/>
        <end position="57"/>
    </location>
</feature>
<feature type="region of interest" description="Disordered" evidence="1">
    <location>
        <begin position="28"/>
        <end position="57"/>
    </location>
</feature>
<evidence type="ECO:0000313" key="3">
    <source>
        <dbReference type="Proteomes" id="UP001519460"/>
    </source>
</evidence>
<reference evidence="2 3" key="1">
    <citation type="journal article" date="2023" name="Sci. Data">
        <title>Genome assembly of the Korean intertidal mud-creeper Batillaria attramentaria.</title>
        <authorList>
            <person name="Patra A.K."/>
            <person name="Ho P.T."/>
            <person name="Jun S."/>
            <person name="Lee S.J."/>
            <person name="Kim Y."/>
            <person name="Won Y.J."/>
        </authorList>
    </citation>
    <scope>NUCLEOTIDE SEQUENCE [LARGE SCALE GENOMIC DNA]</scope>
    <source>
        <strain evidence="2">Wonlab-2016</strain>
    </source>
</reference>
<proteinExistence type="predicted"/>
<dbReference type="Proteomes" id="UP001519460">
    <property type="component" value="Unassembled WGS sequence"/>
</dbReference>
<accession>A0ABD0LHQ9</accession>
<evidence type="ECO:0000313" key="2">
    <source>
        <dbReference type="EMBL" id="KAK7498582.1"/>
    </source>
</evidence>
<sequence length="119" mass="13599">MATFCSDDDFVDYTAEELDQILKEVEKYEREEADDHESDVDIANENEDEEGAVSDPEDDIPLACLQATWWPAVNETPVRAFVEPTGPHHNLPETAKPLDYFFLFLPQSFYDTAAEETNH</sequence>
<comment type="caution">
    <text evidence="2">The sequence shown here is derived from an EMBL/GenBank/DDBJ whole genome shotgun (WGS) entry which is preliminary data.</text>
</comment>
<evidence type="ECO:0000256" key="1">
    <source>
        <dbReference type="SAM" id="MobiDB-lite"/>
    </source>
</evidence>